<dbReference type="InterPro" id="IPR003689">
    <property type="entry name" value="ZIP"/>
</dbReference>
<dbReference type="KEGG" id="nlo:107221977"/>
<dbReference type="GeneID" id="107221977"/>
<keyword evidence="7" id="KW-1185">Reference proteome</keyword>
<feature type="transmembrane region" description="Helical" evidence="6">
    <location>
        <begin position="346"/>
        <end position="366"/>
    </location>
</feature>
<feature type="transmembrane region" description="Helical" evidence="6">
    <location>
        <begin position="6"/>
        <end position="30"/>
    </location>
</feature>
<proteinExistence type="predicted"/>
<dbReference type="FunCoup" id="A0A6J0BQS9">
    <property type="interactions" value="46"/>
</dbReference>
<evidence type="ECO:0000256" key="6">
    <source>
        <dbReference type="SAM" id="Phobius"/>
    </source>
</evidence>
<reference evidence="8" key="1">
    <citation type="submission" date="2025-08" db="UniProtKB">
        <authorList>
            <consortium name="RefSeq"/>
        </authorList>
    </citation>
    <scope>IDENTIFICATION</scope>
    <source>
        <tissue evidence="8">Thorax and Abdomen</tissue>
    </source>
</reference>
<protein>
    <submittedName>
        <fullName evidence="8">Protein zntD-like</fullName>
    </submittedName>
</protein>
<dbReference type="RefSeq" id="XP_015516652.2">
    <property type="nucleotide sequence ID" value="XM_015661166.2"/>
</dbReference>
<dbReference type="PANTHER" id="PTHR11040:SF169">
    <property type="entry name" value="FI24038P1"/>
    <property type="match status" value="1"/>
</dbReference>
<feature type="region of interest" description="Disordered" evidence="5">
    <location>
        <begin position="176"/>
        <end position="197"/>
    </location>
</feature>
<name>A0A6J0BQS9_NEOLC</name>
<dbReference type="OrthoDB" id="448280at2759"/>
<dbReference type="Pfam" id="PF02535">
    <property type="entry name" value="Zip"/>
    <property type="match status" value="1"/>
</dbReference>
<dbReference type="Proteomes" id="UP000829291">
    <property type="component" value="Chromosome 3"/>
</dbReference>
<evidence type="ECO:0000256" key="5">
    <source>
        <dbReference type="SAM" id="MobiDB-lite"/>
    </source>
</evidence>
<keyword evidence="3 6" id="KW-1133">Transmembrane helix</keyword>
<evidence type="ECO:0000256" key="4">
    <source>
        <dbReference type="ARBA" id="ARBA00023136"/>
    </source>
</evidence>
<feature type="transmembrane region" description="Helical" evidence="6">
    <location>
        <begin position="67"/>
        <end position="87"/>
    </location>
</feature>
<feature type="transmembrane region" description="Helical" evidence="6">
    <location>
        <begin position="246"/>
        <end position="266"/>
    </location>
</feature>
<feature type="transmembrane region" description="Helical" evidence="6">
    <location>
        <begin position="221"/>
        <end position="240"/>
    </location>
</feature>
<comment type="subcellular location">
    <subcellularLocation>
        <location evidence="1">Membrane</location>
        <topology evidence="1">Multi-pass membrane protein</topology>
    </subcellularLocation>
</comment>
<dbReference type="AlphaFoldDB" id="A0A6J0BQS9"/>
<evidence type="ECO:0000256" key="1">
    <source>
        <dbReference type="ARBA" id="ARBA00004141"/>
    </source>
</evidence>
<evidence type="ECO:0000313" key="8">
    <source>
        <dbReference type="RefSeq" id="XP_015516652.2"/>
    </source>
</evidence>
<gene>
    <name evidence="8" type="primary">LOC107221977</name>
</gene>
<sequence>MEFNDLVAKMLSMALIFGGSIFIGTLPVLCRNCSGQRRQVSSSLLCLGAGVLFATCALHMLPESIQSLPALYAGLLFCGGFCLLYAVDEMIYLIRGRPINLPHVHRPATSRRIKPTSILRRNDDCKVTVRDAREGNFSNEYVGHNPDSQVSYQAYTHGRLRDRSYEPNVKNTFSNQRSVSDNEVHSTTPSTPSLWPDENETLLTREAHIEPDSDFNASLPGLLAALALHAILEGVAIGVQTETAKVWLLVIAVAAHKLVVCFCLGVEMARSVSVLHHVFAIVLFAGGSVAGIGIGMAVKENSQDWVTVIPALNAVAAGALLYVALSEVLPRERARWQNTPNRWARIWQFIFFVSGIVIIFIIKKYIKAT</sequence>
<evidence type="ECO:0000256" key="3">
    <source>
        <dbReference type="ARBA" id="ARBA00022989"/>
    </source>
</evidence>
<dbReference type="GO" id="GO:0005385">
    <property type="term" value="F:zinc ion transmembrane transporter activity"/>
    <property type="evidence" value="ECO:0007669"/>
    <property type="project" value="TreeGrafter"/>
</dbReference>
<dbReference type="GO" id="GO:0005886">
    <property type="term" value="C:plasma membrane"/>
    <property type="evidence" value="ECO:0007669"/>
    <property type="project" value="TreeGrafter"/>
</dbReference>
<keyword evidence="2 6" id="KW-0812">Transmembrane</keyword>
<feature type="transmembrane region" description="Helical" evidence="6">
    <location>
        <begin position="278"/>
        <end position="299"/>
    </location>
</feature>
<accession>A0A6J0BQS9</accession>
<feature type="transmembrane region" description="Helical" evidence="6">
    <location>
        <begin position="305"/>
        <end position="325"/>
    </location>
</feature>
<feature type="transmembrane region" description="Helical" evidence="6">
    <location>
        <begin position="42"/>
        <end position="61"/>
    </location>
</feature>
<dbReference type="InParanoid" id="A0A6J0BQS9"/>
<feature type="compositionally biased region" description="Polar residues" evidence="5">
    <location>
        <begin position="176"/>
        <end position="193"/>
    </location>
</feature>
<keyword evidence="4 6" id="KW-0472">Membrane</keyword>
<dbReference type="PANTHER" id="PTHR11040">
    <property type="entry name" value="ZINC/IRON TRANSPORTER"/>
    <property type="match status" value="1"/>
</dbReference>
<evidence type="ECO:0000256" key="2">
    <source>
        <dbReference type="ARBA" id="ARBA00022692"/>
    </source>
</evidence>
<evidence type="ECO:0000313" key="7">
    <source>
        <dbReference type="Proteomes" id="UP000829291"/>
    </source>
</evidence>
<organism evidence="8">
    <name type="scientific">Neodiprion lecontei</name>
    <name type="common">Redheaded pine sawfly</name>
    <dbReference type="NCBI Taxonomy" id="441921"/>
    <lineage>
        <taxon>Eukaryota</taxon>
        <taxon>Metazoa</taxon>
        <taxon>Ecdysozoa</taxon>
        <taxon>Arthropoda</taxon>
        <taxon>Hexapoda</taxon>
        <taxon>Insecta</taxon>
        <taxon>Pterygota</taxon>
        <taxon>Neoptera</taxon>
        <taxon>Endopterygota</taxon>
        <taxon>Hymenoptera</taxon>
        <taxon>Tenthredinoidea</taxon>
        <taxon>Diprionidae</taxon>
        <taxon>Diprioninae</taxon>
        <taxon>Neodiprion</taxon>
    </lineage>
</organism>